<comment type="caution">
    <text evidence="1">The sequence shown here is derived from an EMBL/GenBank/DDBJ whole genome shotgun (WGS) entry which is preliminary data.</text>
</comment>
<dbReference type="SUPFAM" id="SSF56672">
    <property type="entry name" value="DNA/RNA polymerases"/>
    <property type="match status" value="1"/>
</dbReference>
<sequence length="424" mass="48059">MPYEKLPDSVHDRYGHLPLADPEFDTPGPIDMLVGGDLYPLVLCSRSDIVHSPGLPSVLNTQLGWVIVGALEDSTVEEPHESVISTTEDDMCEKWFKTTVSRDTTGRFKVALPFKKTVMQYSDGKLTQDEISQDPRSIGLGSSRPLALNSLYNLERRLNKDPELYEACRKFMGEYITLGHMELATREGNYIIPHHAVVKRQDNDLKIRVVFEASAASSSGLSLNDCLVTGPKLQTDMSDILLHCRFDKYIFIADIVKMYRQILIREEDRIYQHILWRSSPHEEDLENGPEFPLVMNLLRTSTYVDDIIAGADSLDNVVFLQQQVIQLLQKGCFELKKWASNCSIIIKNIPREDLASDSFFEPNEGQAIKVLGLYWDSKEDSFSYRSNVGETRFTKRSILSTVAQLYDPIGALSPIILWAKCVMQ</sequence>
<keyword evidence="2" id="KW-1185">Reference proteome</keyword>
<dbReference type="EMBL" id="VUJU01010099">
    <property type="protein sequence ID" value="KAF0715871.1"/>
    <property type="molecule type" value="Genomic_DNA"/>
</dbReference>
<dbReference type="PANTHER" id="PTHR47331">
    <property type="entry name" value="PHD-TYPE DOMAIN-CONTAINING PROTEIN"/>
    <property type="match status" value="1"/>
</dbReference>
<name>A0A6G0VZQ8_APHCR</name>
<reference evidence="1 2" key="1">
    <citation type="submission" date="2019-08" db="EMBL/GenBank/DDBJ databases">
        <title>Whole genome of Aphis craccivora.</title>
        <authorList>
            <person name="Voronova N.V."/>
            <person name="Shulinski R.S."/>
            <person name="Bandarenka Y.V."/>
            <person name="Zhorov D.G."/>
            <person name="Warner D."/>
        </authorList>
    </citation>
    <scope>NUCLEOTIDE SEQUENCE [LARGE SCALE GENOMIC DNA]</scope>
    <source>
        <strain evidence="1">180601</strain>
        <tissue evidence="1">Whole Body</tissue>
    </source>
</reference>
<feature type="non-terminal residue" evidence="1">
    <location>
        <position position="424"/>
    </location>
</feature>
<dbReference type="PANTHER" id="PTHR47331:SF1">
    <property type="entry name" value="GAG-LIKE PROTEIN"/>
    <property type="match status" value="1"/>
</dbReference>
<dbReference type="Pfam" id="PF05380">
    <property type="entry name" value="Peptidase_A17"/>
    <property type="match status" value="1"/>
</dbReference>
<dbReference type="Proteomes" id="UP000478052">
    <property type="component" value="Unassembled WGS sequence"/>
</dbReference>
<organism evidence="1 2">
    <name type="scientific">Aphis craccivora</name>
    <name type="common">Cowpea aphid</name>
    <dbReference type="NCBI Taxonomy" id="307492"/>
    <lineage>
        <taxon>Eukaryota</taxon>
        <taxon>Metazoa</taxon>
        <taxon>Ecdysozoa</taxon>
        <taxon>Arthropoda</taxon>
        <taxon>Hexapoda</taxon>
        <taxon>Insecta</taxon>
        <taxon>Pterygota</taxon>
        <taxon>Neoptera</taxon>
        <taxon>Paraneoptera</taxon>
        <taxon>Hemiptera</taxon>
        <taxon>Sternorrhyncha</taxon>
        <taxon>Aphidomorpha</taxon>
        <taxon>Aphidoidea</taxon>
        <taxon>Aphididae</taxon>
        <taxon>Aphidini</taxon>
        <taxon>Aphis</taxon>
        <taxon>Aphis</taxon>
    </lineage>
</organism>
<protein>
    <submittedName>
        <fullName evidence="1">DUF1758 domain-containing protein</fullName>
    </submittedName>
</protein>
<evidence type="ECO:0000313" key="1">
    <source>
        <dbReference type="EMBL" id="KAF0715871.1"/>
    </source>
</evidence>
<evidence type="ECO:0000313" key="2">
    <source>
        <dbReference type="Proteomes" id="UP000478052"/>
    </source>
</evidence>
<dbReference type="InterPro" id="IPR043502">
    <property type="entry name" value="DNA/RNA_pol_sf"/>
</dbReference>
<dbReference type="InterPro" id="IPR008042">
    <property type="entry name" value="Retrotrans_Pao"/>
</dbReference>
<dbReference type="GO" id="GO:0071897">
    <property type="term" value="P:DNA biosynthetic process"/>
    <property type="evidence" value="ECO:0007669"/>
    <property type="project" value="UniProtKB-ARBA"/>
</dbReference>
<accession>A0A6G0VZQ8</accession>
<dbReference type="OrthoDB" id="8197003at2759"/>
<gene>
    <name evidence="1" type="ORF">FWK35_00029160</name>
</gene>
<proteinExistence type="predicted"/>
<dbReference type="AlphaFoldDB" id="A0A6G0VZQ8"/>